<dbReference type="GeneID" id="18167627"/>
<sequence>MLCVIPSRDDAAGRKLFTSLLTCYRKPNHLNAGARAVGQGLVADAQVQCQQKRRRRETRLQSASRQLVALPRDRDTKQCCEPTSSTQRPKIATDSPPDGCMWLSCDACPAFALSQIPVSGIAANPEVIVDCANRIARLHSSTVVAHRAEPWSEGGGYAILPPVCRSSSATGQESFAGRERIANRFLITCLSPSRRPTAGGGLYQNWDVL</sequence>
<keyword evidence="2" id="KW-1185">Reference proteome</keyword>
<dbReference type="AlphaFoldDB" id="G3JKL2"/>
<dbReference type="Proteomes" id="UP000001610">
    <property type="component" value="Unassembled WGS sequence"/>
</dbReference>
<evidence type="ECO:0000313" key="2">
    <source>
        <dbReference type="Proteomes" id="UP000001610"/>
    </source>
</evidence>
<organism evidence="1 2">
    <name type="scientific">Cordyceps militaris (strain CM01)</name>
    <name type="common">Caterpillar fungus</name>
    <dbReference type="NCBI Taxonomy" id="983644"/>
    <lineage>
        <taxon>Eukaryota</taxon>
        <taxon>Fungi</taxon>
        <taxon>Dikarya</taxon>
        <taxon>Ascomycota</taxon>
        <taxon>Pezizomycotina</taxon>
        <taxon>Sordariomycetes</taxon>
        <taxon>Hypocreomycetidae</taxon>
        <taxon>Hypocreales</taxon>
        <taxon>Cordycipitaceae</taxon>
        <taxon>Cordyceps</taxon>
    </lineage>
</organism>
<gene>
    <name evidence="1" type="ORF">CCM_05609</name>
</gene>
<accession>G3JKL2</accession>
<dbReference type="InParanoid" id="G3JKL2"/>
<reference evidence="1 2" key="1">
    <citation type="journal article" date="2011" name="Genome Biol.">
        <title>Genome sequence of the insect pathogenic fungus Cordyceps militaris, a valued traditional Chinese medicine.</title>
        <authorList>
            <person name="Zheng P."/>
            <person name="Xia Y."/>
            <person name="Xiao G."/>
            <person name="Xiong C."/>
            <person name="Hu X."/>
            <person name="Zhang S."/>
            <person name="Zheng H."/>
            <person name="Huang Y."/>
            <person name="Zhou Y."/>
            <person name="Wang S."/>
            <person name="Zhao G.P."/>
            <person name="Liu X."/>
            <person name="St Leger R.J."/>
            <person name="Wang C."/>
        </authorList>
    </citation>
    <scope>NUCLEOTIDE SEQUENCE [LARGE SCALE GENOMIC DNA]</scope>
    <source>
        <strain evidence="1 2">CM01</strain>
    </source>
</reference>
<proteinExistence type="predicted"/>
<evidence type="ECO:0000313" key="1">
    <source>
        <dbReference type="EMBL" id="EGX91451.1"/>
    </source>
</evidence>
<dbReference type="RefSeq" id="XP_006670816.1">
    <property type="nucleotide sequence ID" value="XM_006670753.1"/>
</dbReference>
<name>G3JKL2_CORMM</name>
<dbReference type="EMBL" id="JH126402">
    <property type="protein sequence ID" value="EGX91451.1"/>
    <property type="molecule type" value="Genomic_DNA"/>
</dbReference>
<dbReference type="KEGG" id="cmt:CCM_05609"/>
<protein>
    <submittedName>
        <fullName evidence="1">Uncharacterized protein</fullName>
    </submittedName>
</protein>
<dbReference type="HOGENOM" id="CLU_1315350_0_0_1"/>
<dbReference type="VEuPathDB" id="FungiDB:CCM_05609"/>